<keyword evidence="3" id="KW-1185">Reference proteome</keyword>
<dbReference type="AlphaFoldDB" id="A0A1X4NHP8"/>
<keyword evidence="1" id="KW-0472">Membrane</keyword>
<comment type="caution">
    <text evidence="2">The sequence shown here is derived from an EMBL/GenBank/DDBJ whole genome shotgun (WGS) entry which is preliminary data.</text>
</comment>
<protein>
    <recommendedName>
        <fullName evidence="4">DUF3307 domain-containing protein</fullName>
    </recommendedName>
</protein>
<dbReference type="Proteomes" id="UP000193926">
    <property type="component" value="Unassembled WGS sequence"/>
</dbReference>
<dbReference type="InterPro" id="IPR021737">
    <property type="entry name" value="Phage_phiKZ_Orf197"/>
</dbReference>
<sequence length="126" mass="14066">MTVGMIFLILALLQTKHLIVDFILQSAWIVEGKGTYGHPGGLVHAGEHALFTAAILLLAPISFATVLIIAVSEFVIHYHIDWFKDWSVKRLDADPRQWKFWVLTGVDQYAHQVTYLGILVGALLLA</sequence>
<keyword evidence="1" id="KW-0812">Transmembrane</keyword>
<dbReference type="Pfam" id="PF11750">
    <property type="entry name" value="DUF3307"/>
    <property type="match status" value="1"/>
</dbReference>
<organism evidence="2 3">
    <name type="scientific">Marivita geojedonensis</name>
    <dbReference type="NCBI Taxonomy" id="1123756"/>
    <lineage>
        <taxon>Bacteria</taxon>
        <taxon>Pseudomonadati</taxon>
        <taxon>Pseudomonadota</taxon>
        <taxon>Alphaproteobacteria</taxon>
        <taxon>Rhodobacterales</taxon>
        <taxon>Roseobacteraceae</taxon>
        <taxon>Marivita</taxon>
    </lineage>
</organism>
<proteinExistence type="predicted"/>
<evidence type="ECO:0000313" key="2">
    <source>
        <dbReference type="EMBL" id="OSQ46977.1"/>
    </source>
</evidence>
<gene>
    <name evidence="2" type="ORF">MGEO_16405</name>
</gene>
<dbReference type="EMBL" id="JFKC01000021">
    <property type="protein sequence ID" value="OSQ46977.1"/>
    <property type="molecule type" value="Genomic_DNA"/>
</dbReference>
<feature type="transmembrane region" description="Helical" evidence="1">
    <location>
        <begin position="48"/>
        <end position="76"/>
    </location>
</feature>
<dbReference type="STRING" id="1123756.MGEO_16405"/>
<evidence type="ECO:0000256" key="1">
    <source>
        <dbReference type="SAM" id="Phobius"/>
    </source>
</evidence>
<name>A0A1X4NHP8_9RHOB</name>
<reference evidence="2 3" key="1">
    <citation type="submission" date="2014-03" db="EMBL/GenBank/DDBJ databases">
        <title>The draft genome sequence of Marivita geojedonensis KCTC 23882.</title>
        <authorList>
            <person name="Lai Q."/>
            <person name="Shao Z."/>
        </authorList>
    </citation>
    <scope>NUCLEOTIDE SEQUENCE [LARGE SCALE GENOMIC DNA]</scope>
    <source>
        <strain evidence="2 3">DPG-138</strain>
    </source>
</reference>
<dbReference type="OrthoDB" id="558011at2"/>
<evidence type="ECO:0000313" key="3">
    <source>
        <dbReference type="Proteomes" id="UP000193926"/>
    </source>
</evidence>
<evidence type="ECO:0008006" key="4">
    <source>
        <dbReference type="Google" id="ProtNLM"/>
    </source>
</evidence>
<keyword evidence="1" id="KW-1133">Transmembrane helix</keyword>
<accession>A0A1X4NHP8</accession>